<keyword evidence="3 5" id="KW-0328">Glycosyltransferase</keyword>
<feature type="domain" description="Fucosyltransferase C-terminal" evidence="9">
    <location>
        <begin position="544"/>
        <end position="632"/>
    </location>
</feature>
<dbReference type="Gene3D" id="3.40.50.11660">
    <property type="entry name" value="Glycosyl transferase family 10, C-terminal domain"/>
    <property type="match status" value="1"/>
</dbReference>
<dbReference type="SUPFAM" id="SSF53756">
    <property type="entry name" value="UDP-Glycosyltransferase/glycogen phosphorylase"/>
    <property type="match status" value="1"/>
</dbReference>
<feature type="region of interest" description="Disordered" evidence="7">
    <location>
        <begin position="821"/>
        <end position="841"/>
    </location>
</feature>
<accession>A0A813FFX9</accession>
<sequence length="1320" mass="143619">MSRGVGGQWRAVSSMPIRAFLLAAAAVAAIAGDVDGSGGAEYVPPNVPPACAGLWAALRAVGASGLDFYAEADPTGAAMLLGRDERAMLARGAMGRAAAEIGTLQQRPEGFDFDEVCLAPDLSEAERAAARLSYRLFEHFVLPREEGRQRLAQGLPLGSGLEQFLGDGSWPQMLHSGWPVFTLAAYAELEFRREPTQQLGYIRYYEQDPEKGCSEEQEAFRELALLYAGEGRTVRLSDIRTFLRQSVMGDPKMTIGMRFLVDLVQGQPVHSSCPAALAVAYAALADALQCHWHVPRSLQTQELVDVAIEHAQRGAIQAFGKGGLSAMLWSRWPLLSFLARLQPPLRGSPSLDPESTLVSWSSREADEQGGFNVRLNWAEHFATEVFSGLEGVELKVDMECADIFIYRSKVPINFGGVLIFVDGERSPEDSLQQDLLRQYPASIVVGPMPAGGFAHHLAVPYVSTSYAARLASRPIDLEKPRTLEGLSSRAFAAYLAFKCWPHRERFFQLLDAAATAAGLGGVEGLSRCGNKQPDAQTRSARYSASYMDDAAQLFRSYRFAMVFENRLSPRYVTEKIMNAYLSGAVPIYWGSPFVLRMFNPHSFVYVNSFISFEAAVQRIMEIATNPVEYAAYATAPILRNTSDARWMFSWHRDAPKLPPAARTLREELAELALAKHREGLGGLMPAIEPRHPSKPRPSGLEGLPQSLGTWAIGAAALKGTEATTPTTPATQLIGAAALKGTEITFNTDHSNNKNHSNDNNNNNKNSSKKSNHSNDNEHNSRTCDGGKLKVAPTTSTTAAISEATPIELAPIHATPIDVTATQAQPADITHPTTSSATAETDLANECSRPLQYLQGQSESVHAKVVREISSQAWPEHVREFLRLVVVSRGGDKALRMRDELRRAIEALAATLAQAEARLAQAETSTCPREAALAIEAEAEVQSQNNNNNLSLIPLTEKGASPPKESPQEDAEADAADGTQRRRLLMAAAMLRQRRTNLLTGCMPPLRESLHWMRAIEEVASSGGSRLFVAGDGRGVPATRYGARPEAPPAMCTPSGFQGGAGPEDLRFKRVLLQYGQQMRHSLATHGWPEHLVSRLGASEDSSASASASAHAKVKTCRDCQRGFSALWVHGGVCVECQETARSEGRCPFGVNCKASWFCKHALRCFICDAHACDECRFSRGDGEHVLNCVASQRPTRIALDFDRTIAMTRTGAAPEFGKHGVDTELLSLLCLHGPRCVIVTRNSHREEIRAFLAAHGSPADVPVHVVKRPASKAEHVLAGLSTEDGEERVLFVDDSIAELVDPALAADERVHRILFVRGLL</sequence>
<evidence type="ECO:0000256" key="3">
    <source>
        <dbReference type="ARBA" id="ARBA00022676"/>
    </source>
</evidence>
<feature type="region of interest" description="Disordered" evidence="7">
    <location>
        <begin position="745"/>
        <end position="790"/>
    </location>
</feature>
<dbReference type="EMBL" id="CAJNNV010024836">
    <property type="protein sequence ID" value="CAE8610781.1"/>
    <property type="molecule type" value="Genomic_DNA"/>
</dbReference>
<keyword evidence="5" id="KW-0333">Golgi apparatus</keyword>
<feature type="region of interest" description="Disordered" evidence="7">
    <location>
        <begin position="682"/>
        <end position="705"/>
    </location>
</feature>
<dbReference type="Proteomes" id="UP000654075">
    <property type="component" value="Unassembled WGS sequence"/>
</dbReference>
<reference evidence="10" key="1">
    <citation type="submission" date="2021-02" db="EMBL/GenBank/DDBJ databases">
        <authorList>
            <person name="Dougan E. K."/>
            <person name="Rhodes N."/>
            <person name="Thang M."/>
            <person name="Chan C."/>
        </authorList>
    </citation>
    <scope>NUCLEOTIDE SEQUENCE</scope>
</reference>
<evidence type="ECO:0000259" key="9">
    <source>
        <dbReference type="Pfam" id="PF00852"/>
    </source>
</evidence>
<dbReference type="InterPro" id="IPR038577">
    <property type="entry name" value="GT10-like_C_sf"/>
</dbReference>
<comment type="similarity">
    <text evidence="2 5">Belongs to the glycosyltransferase 10 family.</text>
</comment>
<feature type="compositionally biased region" description="Low complexity" evidence="7">
    <location>
        <begin position="753"/>
        <end position="765"/>
    </location>
</feature>
<protein>
    <recommendedName>
        <fullName evidence="5">Fucosyltransferase</fullName>
        <ecNumber evidence="5">2.4.1.-</ecNumber>
    </recommendedName>
</protein>
<evidence type="ECO:0000256" key="1">
    <source>
        <dbReference type="ARBA" id="ARBA00004922"/>
    </source>
</evidence>
<evidence type="ECO:0000256" key="8">
    <source>
        <dbReference type="SAM" id="SignalP"/>
    </source>
</evidence>
<feature type="compositionally biased region" description="Polar residues" evidence="7">
    <location>
        <begin position="821"/>
        <end position="838"/>
    </location>
</feature>
<name>A0A813FFX9_POLGL</name>
<keyword evidence="4 5" id="KW-0808">Transferase</keyword>
<comment type="subcellular location">
    <subcellularLocation>
        <location evidence="5">Golgi apparatus</location>
        <location evidence="5">Golgi stack membrane</location>
        <topology evidence="5">Single-pass type II membrane protein</topology>
    </subcellularLocation>
</comment>
<comment type="caution">
    <text evidence="10">The sequence shown here is derived from an EMBL/GenBank/DDBJ whole genome shotgun (WGS) entry which is preliminary data.</text>
</comment>
<evidence type="ECO:0000256" key="2">
    <source>
        <dbReference type="ARBA" id="ARBA00008919"/>
    </source>
</evidence>
<evidence type="ECO:0000313" key="11">
    <source>
        <dbReference type="Proteomes" id="UP000654075"/>
    </source>
</evidence>
<feature type="compositionally biased region" description="Basic and acidic residues" evidence="7">
    <location>
        <begin position="772"/>
        <end position="787"/>
    </location>
</feature>
<dbReference type="InterPro" id="IPR055270">
    <property type="entry name" value="Glyco_tran_10_C"/>
</dbReference>
<dbReference type="InterPro" id="IPR001503">
    <property type="entry name" value="Glyco_trans_10"/>
</dbReference>
<comment type="pathway">
    <text evidence="1">Protein modification; protein glycosylation.</text>
</comment>
<dbReference type="PANTHER" id="PTHR11929:SF194">
    <property type="entry name" value="ALPHA-(1,3)-FUCOSYLTRANSFERASE 10"/>
    <property type="match status" value="1"/>
</dbReference>
<dbReference type="UniPathway" id="UPA00378"/>
<keyword evidence="5" id="KW-0812">Transmembrane</keyword>
<keyword evidence="11" id="KW-1185">Reference proteome</keyword>
<evidence type="ECO:0000256" key="5">
    <source>
        <dbReference type="RuleBase" id="RU003832"/>
    </source>
</evidence>
<feature type="chain" id="PRO_5032744916" description="Fucosyltransferase" evidence="8">
    <location>
        <begin position="37"/>
        <end position="1320"/>
    </location>
</feature>
<dbReference type="EC" id="2.4.1.-" evidence="5"/>
<dbReference type="GO" id="GO:0046920">
    <property type="term" value="F:alpha-(1-&gt;3)-fucosyltransferase activity"/>
    <property type="evidence" value="ECO:0007669"/>
    <property type="project" value="TreeGrafter"/>
</dbReference>
<keyword evidence="5" id="KW-0472">Membrane</keyword>
<gene>
    <name evidence="10" type="ORF">PGLA1383_LOCUS28592</name>
</gene>
<evidence type="ECO:0000313" key="10">
    <source>
        <dbReference type="EMBL" id="CAE8610781.1"/>
    </source>
</evidence>
<proteinExistence type="inferred from homology"/>
<feature type="region of interest" description="Disordered" evidence="7">
    <location>
        <begin position="944"/>
        <end position="977"/>
    </location>
</feature>
<dbReference type="PANTHER" id="PTHR11929">
    <property type="entry name" value="ALPHA- 1,3 -FUCOSYLTRANSFERASE"/>
    <property type="match status" value="1"/>
</dbReference>
<dbReference type="GO" id="GO:0032580">
    <property type="term" value="C:Golgi cisterna membrane"/>
    <property type="evidence" value="ECO:0007669"/>
    <property type="project" value="UniProtKB-SubCell"/>
</dbReference>
<evidence type="ECO:0000256" key="7">
    <source>
        <dbReference type="SAM" id="MobiDB-lite"/>
    </source>
</evidence>
<feature type="signal peptide" evidence="8">
    <location>
        <begin position="1"/>
        <end position="36"/>
    </location>
</feature>
<dbReference type="Pfam" id="PF00852">
    <property type="entry name" value="Glyco_transf_10"/>
    <property type="match status" value="1"/>
</dbReference>
<organism evidence="10 11">
    <name type="scientific">Polarella glacialis</name>
    <name type="common">Dinoflagellate</name>
    <dbReference type="NCBI Taxonomy" id="89957"/>
    <lineage>
        <taxon>Eukaryota</taxon>
        <taxon>Sar</taxon>
        <taxon>Alveolata</taxon>
        <taxon>Dinophyceae</taxon>
        <taxon>Suessiales</taxon>
        <taxon>Suessiaceae</taxon>
        <taxon>Polarella</taxon>
    </lineage>
</organism>
<keyword evidence="8" id="KW-0732">Signal</keyword>
<evidence type="ECO:0000256" key="6">
    <source>
        <dbReference type="SAM" id="Coils"/>
    </source>
</evidence>
<dbReference type="OrthoDB" id="416387at2759"/>
<keyword evidence="6" id="KW-0175">Coiled coil</keyword>
<evidence type="ECO:0000256" key="4">
    <source>
        <dbReference type="ARBA" id="ARBA00022679"/>
    </source>
</evidence>
<feature type="coiled-coil region" evidence="6">
    <location>
        <begin position="897"/>
        <end position="924"/>
    </location>
</feature>